<dbReference type="InterPro" id="IPR012576">
    <property type="entry name" value="NDUFB3"/>
</dbReference>
<keyword evidence="4" id="KW-0813">Transport</keyword>
<evidence type="ECO:0000256" key="11">
    <source>
        <dbReference type="ARBA" id="ARBA00023136"/>
    </source>
</evidence>
<dbReference type="Proteomes" id="UP000002762">
    <property type="component" value="Unassembled WGS sequence"/>
</dbReference>
<evidence type="ECO:0000256" key="3">
    <source>
        <dbReference type="ARBA" id="ARBA00005667"/>
    </source>
</evidence>
<evidence type="ECO:0000256" key="6">
    <source>
        <dbReference type="ARBA" id="ARBA00022692"/>
    </source>
</evidence>
<keyword evidence="11" id="KW-0472">Membrane</keyword>
<dbReference type="STRING" id="655819.J4VX17"/>
<keyword evidence="9" id="KW-1133">Transmembrane helix</keyword>
<evidence type="ECO:0000313" key="12">
    <source>
        <dbReference type="EMBL" id="EJP62940.1"/>
    </source>
</evidence>
<dbReference type="GO" id="GO:0022900">
    <property type="term" value="P:electron transport chain"/>
    <property type="evidence" value="ECO:0007669"/>
    <property type="project" value="InterPro"/>
</dbReference>
<evidence type="ECO:0000256" key="1">
    <source>
        <dbReference type="ARBA" id="ARBA00003195"/>
    </source>
</evidence>
<comment type="similarity">
    <text evidence="3">Belongs to the complex I NDUFB3 subunit family.</text>
</comment>
<dbReference type="HOGENOM" id="CLU_145518_0_0_1"/>
<protein>
    <submittedName>
        <fullName evidence="12">NADH-ubiquinone oxidoreductase B12 subunit family protein</fullName>
    </submittedName>
</protein>
<evidence type="ECO:0000256" key="5">
    <source>
        <dbReference type="ARBA" id="ARBA00022660"/>
    </source>
</evidence>
<reference evidence="12 13" key="1">
    <citation type="journal article" date="2012" name="Sci. Rep.">
        <title>Genomic perspectives on the evolution of fungal entomopathogenicity in Beauveria bassiana.</title>
        <authorList>
            <person name="Xiao G."/>
            <person name="Ying S.H."/>
            <person name="Zheng P."/>
            <person name="Wang Z.L."/>
            <person name="Zhang S."/>
            <person name="Xie X.Q."/>
            <person name="Shang Y."/>
            <person name="St Leger R.J."/>
            <person name="Zhao G.P."/>
            <person name="Wang C."/>
            <person name="Feng M.G."/>
        </authorList>
    </citation>
    <scope>NUCLEOTIDE SEQUENCE [LARGE SCALE GENOMIC DNA]</scope>
    <source>
        <strain evidence="12 13">ARSEF 2860</strain>
    </source>
</reference>
<dbReference type="OrthoDB" id="521512at2759"/>
<evidence type="ECO:0000256" key="8">
    <source>
        <dbReference type="ARBA" id="ARBA00022982"/>
    </source>
</evidence>
<evidence type="ECO:0000256" key="7">
    <source>
        <dbReference type="ARBA" id="ARBA00022792"/>
    </source>
</evidence>
<dbReference type="GO" id="GO:0005743">
    <property type="term" value="C:mitochondrial inner membrane"/>
    <property type="evidence" value="ECO:0007669"/>
    <property type="project" value="UniProtKB-SubCell"/>
</dbReference>
<evidence type="ECO:0000313" key="13">
    <source>
        <dbReference type="Proteomes" id="UP000002762"/>
    </source>
</evidence>
<keyword evidence="7" id="KW-0999">Mitochondrion inner membrane</keyword>
<evidence type="ECO:0000256" key="2">
    <source>
        <dbReference type="ARBA" id="ARBA00004298"/>
    </source>
</evidence>
<keyword evidence="5" id="KW-0679">Respiratory chain</keyword>
<gene>
    <name evidence="12" type="ORF">BBA_08145</name>
</gene>
<keyword evidence="12" id="KW-0830">Ubiquinone</keyword>
<evidence type="ECO:0000256" key="10">
    <source>
        <dbReference type="ARBA" id="ARBA00023128"/>
    </source>
</evidence>
<keyword evidence="13" id="KW-1185">Reference proteome</keyword>
<organism evidence="12 13">
    <name type="scientific">Beauveria bassiana (strain ARSEF 2860)</name>
    <name type="common">White muscardine disease fungus</name>
    <name type="synonym">Tritirachium shiotae</name>
    <dbReference type="NCBI Taxonomy" id="655819"/>
    <lineage>
        <taxon>Eukaryota</taxon>
        <taxon>Fungi</taxon>
        <taxon>Dikarya</taxon>
        <taxon>Ascomycota</taxon>
        <taxon>Pezizomycotina</taxon>
        <taxon>Sordariomycetes</taxon>
        <taxon>Hypocreomycetidae</taxon>
        <taxon>Hypocreales</taxon>
        <taxon>Cordycipitaceae</taxon>
        <taxon>Beauveria</taxon>
    </lineage>
</organism>
<dbReference type="EMBL" id="JH725180">
    <property type="protein sequence ID" value="EJP62940.1"/>
    <property type="molecule type" value="Genomic_DNA"/>
</dbReference>
<keyword evidence="10" id="KW-0496">Mitochondrion</keyword>
<name>J4VX17_BEAB2</name>
<comment type="function">
    <text evidence="1">Accessory subunit of the mitochondrial membrane respiratory chain NADH dehydrogenase (Complex I), that is believed not to be involved in catalysis. Complex I functions in the transfer of electrons from NADH to the respiratory chain. The immediate electron acceptor for the enzyme is believed to be ubiquinone.</text>
</comment>
<dbReference type="InParanoid" id="J4VX17"/>
<dbReference type="AlphaFoldDB" id="J4VX17"/>
<keyword evidence="6" id="KW-0812">Transmembrane</keyword>
<evidence type="ECO:0000256" key="4">
    <source>
        <dbReference type="ARBA" id="ARBA00022448"/>
    </source>
</evidence>
<proteinExistence type="inferred from homology"/>
<evidence type="ECO:0000256" key="9">
    <source>
        <dbReference type="ARBA" id="ARBA00022989"/>
    </source>
</evidence>
<sequence>MLPTRILRAAQGGKANITGFSMRAFKEAAGKARYDPWERAYVTDPQRTSVSERTKTRVSQWNEQVANMIGFATDSDAWRFQGPFTRFNRFRGTLPGLGTATVLFAGYCTYEHFFMQDEHHHGDEAHH</sequence>
<dbReference type="RefSeq" id="XP_008601464.1">
    <property type="nucleotide sequence ID" value="XM_008603242.1"/>
</dbReference>
<comment type="subcellular location">
    <subcellularLocation>
        <location evidence="2">Mitochondrion inner membrane</location>
        <topology evidence="2">Single-pass membrane protein</topology>
        <orientation evidence="2">Matrix side</orientation>
    </subcellularLocation>
</comment>
<accession>J4VX17</accession>
<dbReference type="Pfam" id="PF08122">
    <property type="entry name" value="NDUF_B12"/>
    <property type="match status" value="1"/>
</dbReference>
<keyword evidence="8" id="KW-0249">Electron transport</keyword>
<dbReference type="GeneID" id="19891157"/>